<dbReference type="InterPro" id="IPR007742">
    <property type="entry name" value="NosD_dom"/>
</dbReference>
<dbReference type="InterPro" id="IPR012334">
    <property type="entry name" value="Pectin_lyas_fold"/>
</dbReference>
<dbReference type="InterPro" id="IPR011050">
    <property type="entry name" value="Pectin_lyase_fold/virulence"/>
</dbReference>
<evidence type="ECO:0000313" key="2">
    <source>
        <dbReference type="EMBL" id="KKQ32201.1"/>
    </source>
</evidence>
<comment type="caution">
    <text evidence="2">The sequence shown here is derived from an EMBL/GenBank/DDBJ whole genome shotgun (WGS) entry which is preliminary data.</text>
</comment>
<protein>
    <submittedName>
        <fullName evidence="2">Cell surface protein</fullName>
    </submittedName>
</protein>
<dbReference type="Gene3D" id="2.160.20.10">
    <property type="entry name" value="Single-stranded right-handed beta-helix, Pectin lyase-like"/>
    <property type="match status" value="1"/>
</dbReference>
<organism evidence="2 3">
    <name type="scientific">Candidatus Nomurabacteria bacterium GW2011_GWA1_37_20</name>
    <dbReference type="NCBI Taxonomy" id="1618729"/>
    <lineage>
        <taxon>Bacteria</taxon>
        <taxon>Candidatus Nomuraibacteriota</taxon>
    </lineage>
</organism>
<dbReference type="Pfam" id="PF05048">
    <property type="entry name" value="NosD"/>
    <property type="match status" value="1"/>
</dbReference>
<dbReference type="InterPro" id="IPR022441">
    <property type="entry name" value="Para_beta_helix_rpt-2"/>
</dbReference>
<proteinExistence type="predicted"/>
<dbReference type="EMBL" id="LBTA01000025">
    <property type="protein sequence ID" value="KKQ32201.1"/>
    <property type="molecule type" value="Genomic_DNA"/>
</dbReference>
<name>A0A0G0JV97_9BACT</name>
<evidence type="ECO:0000313" key="3">
    <source>
        <dbReference type="Proteomes" id="UP000034701"/>
    </source>
</evidence>
<dbReference type="SUPFAM" id="SSF51126">
    <property type="entry name" value="Pectin lyase-like"/>
    <property type="match status" value="1"/>
</dbReference>
<feature type="domain" description="Periplasmic copper-binding protein NosD beta helix" evidence="1">
    <location>
        <begin position="195"/>
        <end position="395"/>
    </location>
</feature>
<dbReference type="InterPro" id="IPR006626">
    <property type="entry name" value="PbH1"/>
</dbReference>
<reference evidence="2 3" key="1">
    <citation type="journal article" date="2015" name="Nature">
        <title>rRNA introns, odd ribosomes, and small enigmatic genomes across a large radiation of phyla.</title>
        <authorList>
            <person name="Brown C.T."/>
            <person name="Hug L.A."/>
            <person name="Thomas B.C."/>
            <person name="Sharon I."/>
            <person name="Castelle C.J."/>
            <person name="Singh A."/>
            <person name="Wilkins M.J."/>
            <person name="Williams K.H."/>
            <person name="Banfield J.F."/>
        </authorList>
    </citation>
    <scope>NUCLEOTIDE SEQUENCE [LARGE SCALE GENOMIC DNA]</scope>
</reference>
<sequence>MTDFKSIMLKRILFALGVFVFFAFSVSISKAEDQMPSLIFPGQTEGEGTHFGIADSKYLNINLDSSEPIKLRTESVPEMITMMIKRATSTSASQSQIVISGFSPLTTYYKFEDDYHNLTQFITDENGKYTYIQDLSKSRFIFIQPRASTKFIKDDATGGDCYLIGIWDLPTKTCTLTMNANETIQIDDNNLTFDGNNYAIAGTNTGIGVYLYQKFGITIKNLNINDFSFGVYMALSTVNDLSQNIALNNTFGIFLDSSSGNIIKDNNINNDGGYGIYLDNSSSYNVIDNNTINSTFLGIVLRNSHNNTMKNNISKLSGYAGIYIRYADYNIFTSNSILNNHYGIYLDPANNNQFYHNNVIISTPYHVFINPGDASTGNIFNQSLPIGGNYWSNFDIPAEGCLDANDDHICDSPYYFYGGQDNLPWTKKDGWKLPPPANQPPTIATLGQFKSDKTTTISEGGITTESSFDDPKTGVVAFKAIINDPDNNQVKLQIELKEWNQPFDSRDLLESDFAASGSEVAITRNVLFERQYHWRARAVDINNNTSSWQEFGTPGNVDFIVRLVPLYTQVRSDYPSDEGLWLRHYF</sequence>
<accession>A0A0G0JV97</accession>
<evidence type="ECO:0000259" key="1">
    <source>
        <dbReference type="Pfam" id="PF05048"/>
    </source>
</evidence>
<dbReference type="PATRIC" id="fig|1618729.3.peg.316"/>
<dbReference type="NCBIfam" id="TIGR03804">
    <property type="entry name" value="para_beta_helix"/>
    <property type="match status" value="5"/>
</dbReference>
<dbReference type="SMART" id="SM00710">
    <property type="entry name" value="PbH1"/>
    <property type="match status" value="7"/>
</dbReference>
<gene>
    <name evidence="2" type="ORF">US45_C0025G0004</name>
</gene>
<dbReference type="AlphaFoldDB" id="A0A0G0JV97"/>
<dbReference type="Proteomes" id="UP000034701">
    <property type="component" value="Unassembled WGS sequence"/>
</dbReference>